<evidence type="ECO:0000313" key="3">
    <source>
        <dbReference type="EMBL" id="KAK0455599.1"/>
    </source>
</evidence>
<accession>A0AA39JSE7</accession>
<keyword evidence="1" id="KW-0472">Membrane</keyword>
<dbReference type="EMBL" id="JAUEPS010000046">
    <property type="protein sequence ID" value="KAK0446604.1"/>
    <property type="molecule type" value="Genomic_DNA"/>
</dbReference>
<evidence type="ECO:0000256" key="1">
    <source>
        <dbReference type="SAM" id="Phobius"/>
    </source>
</evidence>
<name>A0AA39JSE7_ARMTA</name>
<keyword evidence="1" id="KW-0812">Transmembrane</keyword>
<gene>
    <name evidence="3" type="ORF">EV420DRAFT_1765273</name>
    <name evidence="2" type="ORF">EV420DRAFT_1767765</name>
</gene>
<reference evidence="2" key="1">
    <citation type="submission" date="2023-06" db="EMBL/GenBank/DDBJ databases">
        <authorList>
            <consortium name="Lawrence Berkeley National Laboratory"/>
            <person name="Ahrendt S."/>
            <person name="Sahu N."/>
            <person name="Indic B."/>
            <person name="Wong-Bajracharya J."/>
            <person name="Merenyi Z."/>
            <person name="Ke H.-M."/>
            <person name="Monk M."/>
            <person name="Kocsube S."/>
            <person name="Drula E."/>
            <person name="Lipzen A."/>
            <person name="Balint B."/>
            <person name="Henrissat B."/>
            <person name="Andreopoulos B."/>
            <person name="Martin F.M."/>
            <person name="Harder C.B."/>
            <person name="Rigling D."/>
            <person name="Ford K.L."/>
            <person name="Foster G.D."/>
            <person name="Pangilinan J."/>
            <person name="Papanicolaou A."/>
            <person name="Barry K."/>
            <person name="LaButti K."/>
            <person name="Viragh M."/>
            <person name="Koriabine M."/>
            <person name="Yan M."/>
            <person name="Riley R."/>
            <person name="Champramary S."/>
            <person name="Plett K.L."/>
            <person name="Tsai I.J."/>
            <person name="Slot J."/>
            <person name="Sipos G."/>
            <person name="Plett J."/>
            <person name="Nagy L.G."/>
            <person name="Grigoriev I.V."/>
        </authorList>
    </citation>
    <scope>NUCLEOTIDE SEQUENCE</scope>
    <source>
        <strain evidence="2">CCBAS 213</strain>
    </source>
</reference>
<dbReference type="GeneID" id="85364365"/>
<organism evidence="2 4">
    <name type="scientific">Armillaria tabescens</name>
    <name type="common">Ringless honey mushroom</name>
    <name type="synonym">Agaricus tabescens</name>
    <dbReference type="NCBI Taxonomy" id="1929756"/>
    <lineage>
        <taxon>Eukaryota</taxon>
        <taxon>Fungi</taxon>
        <taxon>Dikarya</taxon>
        <taxon>Basidiomycota</taxon>
        <taxon>Agaricomycotina</taxon>
        <taxon>Agaricomycetes</taxon>
        <taxon>Agaricomycetidae</taxon>
        <taxon>Agaricales</taxon>
        <taxon>Marasmiineae</taxon>
        <taxon>Physalacriaceae</taxon>
        <taxon>Desarmillaria</taxon>
    </lineage>
</organism>
<dbReference type="EMBL" id="JAUEPS010000024">
    <property type="protein sequence ID" value="KAK0455599.1"/>
    <property type="molecule type" value="Genomic_DNA"/>
</dbReference>
<proteinExistence type="predicted"/>
<protein>
    <submittedName>
        <fullName evidence="2">Uncharacterized protein</fullName>
    </submittedName>
</protein>
<sequence>MTLLPYYKLLWTMIIFAAPITSMALVLHDASKTSALKSMPSQRIVPRIFRAGGGADVEPTGKLPEI</sequence>
<comment type="caution">
    <text evidence="2">The sequence shown here is derived from an EMBL/GenBank/DDBJ whole genome shotgun (WGS) entry which is preliminary data.</text>
</comment>
<feature type="transmembrane region" description="Helical" evidence="1">
    <location>
        <begin position="6"/>
        <end position="27"/>
    </location>
</feature>
<evidence type="ECO:0000313" key="2">
    <source>
        <dbReference type="EMBL" id="KAK0446604.1"/>
    </source>
</evidence>
<dbReference type="Proteomes" id="UP001175211">
    <property type="component" value="Unassembled WGS sequence"/>
</dbReference>
<dbReference type="AlphaFoldDB" id="A0AA39JSE7"/>
<evidence type="ECO:0000313" key="4">
    <source>
        <dbReference type="Proteomes" id="UP001175211"/>
    </source>
</evidence>
<keyword evidence="1" id="KW-1133">Transmembrane helix</keyword>
<dbReference type="RefSeq" id="XP_060329109.1">
    <property type="nucleotide sequence ID" value="XM_060480817.1"/>
</dbReference>
<keyword evidence="4" id="KW-1185">Reference proteome</keyword>